<dbReference type="InterPro" id="IPR056884">
    <property type="entry name" value="NPHP3-like_N"/>
</dbReference>
<dbReference type="Proteomes" id="UP000517252">
    <property type="component" value="Unassembled WGS sequence"/>
</dbReference>
<evidence type="ECO:0000313" key="6">
    <source>
        <dbReference type="EMBL" id="GFP58880.1"/>
    </source>
</evidence>
<dbReference type="InterPro" id="IPR020472">
    <property type="entry name" value="WD40_PAC1"/>
</dbReference>
<dbReference type="Gene3D" id="2.130.10.10">
    <property type="entry name" value="YVTN repeat-like/Quinoprotein amine dehydrogenase"/>
    <property type="match status" value="3"/>
</dbReference>
<dbReference type="PROSITE" id="PS50294">
    <property type="entry name" value="WD_REPEATS_REGION"/>
    <property type="match status" value="5"/>
</dbReference>
<dbReference type="PROSITE" id="PS00678">
    <property type="entry name" value="WD_REPEATS_1"/>
    <property type="match status" value="3"/>
</dbReference>
<feature type="domain" description="NACHT" evidence="5">
    <location>
        <begin position="56"/>
        <end position="205"/>
    </location>
</feature>
<evidence type="ECO:0000256" key="4">
    <source>
        <dbReference type="SAM" id="MobiDB-lite"/>
    </source>
</evidence>
<organism evidence="6 7">
    <name type="scientific">Trichoderma asperellum</name>
    <name type="common">Filamentous fungus</name>
    <dbReference type="NCBI Taxonomy" id="101201"/>
    <lineage>
        <taxon>Eukaryota</taxon>
        <taxon>Fungi</taxon>
        <taxon>Dikarya</taxon>
        <taxon>Ascomycota</taxon>
        <taxon>Pezizomycotina</taxon>
        <taxon>Sordariomycetes</taxon>
        <taxon>Hypocreomycetidae</taxon>
        <taxon>Hypocreales</taxon>
        <taxon>Hypocreaceae</taxon>
        <taxon>Trichoderma</taxon>
    </lineage>
</organism>
<dbReference type="PANTHER" id="PTHR10039">
    <property type="entry name" value="AMELOGENIN"/>
    <property type="match status" value="1"/>
</dbReference>
<gene>
    <name evidence="6" type="ORF">TASIC1_0011024700</name>
</gene>
<dbReference type="PROSITE" id="PS50837">
    <property type="entry name" value="NACHT"/>
    <property type="match status" value="1"/>
</dbReference>
<feature type="repeat" description="WD" evidence="3">
    <location>
        <begin position="651"/>
        <end position="693"/>
    </location>
</feature>
<dbReference type="SUPFAM" id="SSF50978">
    <property type="entry name" value="WD40 repeat-like"/>
    <property type="match status" value="1"/>
</dbReference>
<evidence type="ECO:0000259" key="5">
    <source>
        <dbReference type="PROSITE" id="PS50837"/>
    </source>
</evidence>
<dbReference type="OrthoDB" id="538223at2759"/>
<dbReference type="InterPro" id="IPR036322">
    <property type="entry name" value="WD40_repeat_dom_sf"/>
</dbReference>
<feature type="repeat" description="WD" evidence="3">
    <location>
        <begin position="694"/>
        <end position="726"/>
    </location>
</feature>
<dbReference type="InterPro" id="IPR027417">
    <property type="entry name" value="P-loop_NTPase"/>
</dbReference>
<dbReference type="PANTHER" id="PTHR10039:SF14">
    <property type="entry name" value="NACHT DOMAIN-CONTAINING PROTEIN"/>
    <property type="match status" value="1"/>
</dbReference>
<proteinExistence type="predicted"/>
<dbReference type="SUPFAM" id="SSF52540">
    <property type="entry name" value="P-loop containing nucleoside triphosphate hydrolases"/>
    <property type="match status" value="1"/>
</dbReference>
<comment type="caution">
    <text evidence="6">The sequence shown here is derived from an EMBL/GenBank/DDBJ whole genome shotgun (WGS) entry which is preliminary data.</text>
</comment>
<dbReference type="Gene3D" id="3.40.50.300">
    <property type="entry name" value="P-loop containing nucleotide triphosphate hydrolases"/>
    <property type="match status" value="1"/>
</dbReference>
<dbReference type="PROSITE" id="PS50082">
    <property type="entry name" value="WD_REPEATS_2"/>
    <property type="match status" value="5"/>
</dbReference>
<name>A0A6V8R2V7_TRIAP</name>
<dbReference type="Pfam" id="PF00400">
    <property type="entry name" value="WD40"/>
    <property type="match status" value="5"/>
</dbReference>
<feature type="repeat" description="WD" evidence="3">
    <location>
        <begin position="736"/>
        <end position="777"/>
    </location>
</feature>
<feature type="compositionally biased region" description="Basic and acidic residues" evidence="4">
    <location>
        <begin position="17"/>
        <end position="26"/>
    </location>
</feature>
<dbReference type="InterPro" id="IPR019775">
    <property type="entry name" value="WD40_repeat_CS"/>
</dbReference>
<dbReference type="AlphaFoldDB" id="A0A6V8R2V7"/>
<reference evidence="6 7" key="1">
    <citation type="submission" date="2020-07" db="EMBL/GenBank/DDBJ databases">
        <title>Trichoderma asperellum IC-1 whole genome shotgun sequence.</title>
        <authorList>
            <person name="Kanamasa S."/>
            <person name="Takahashi H."/>
        </authorList>
    </citation>
    <scope>NUCLEOTIDE SEQUENCE [LARGE SCALE GENOMIC DNA]</scope>
    <source>
        <strain evidence="6 7">IC-1</strain>
    </source>
</reference>
<evidence type="ECO:0000256" key="2">
    <source>
        <dbReference type="ARBA" id="ARBA00022737"/>
    </source>
</evidence>
<keyword evidence="2" id="KW-0677">Repeat</keyword>
<sequence length="807" mass="89824">MADPHNRSCLKALQTTDPREDKERIEKSNGGLFRDSCLWILDNFEFKQWRSHPKSNLLWIKGDPGKGKTMLLSSIINELSSTADSGRQEACTLSYFFCQASDLRTNNAGAVLRGLIYMLADRQPVLLSHARKRYDHVGDQLFTDSNSLEALSKIFSAIIQDRRLNDTYVVIDALDECIRDREFLTDLIAQLSATNSKIKWLVSSRNLPSIEEGFTMAQKLELSLELNDKFISTALGIYVQHKVAELAIVKGYTEDMQAAIHHYLYSNASSSFLWVALVCQDLAKIPTQSNILLNLTEFPARLDALYTYMLDQICGSDMAKLCLHILAITSVVYRPITVDELSSFIDMHDGTLDEKTLMQAIGLCSSFLTIQERTILFIHQSAKDFLIGNATNTVFAFGMEHIHYVIFSQSLQVLPKTLRRDIYGLDAPGFPIDQIKQPDPDPLAAARQHGDLHDGGTVDTFLRTKYLYWLESLSLLNSLPEGALSISKLQHLLQEKANAPYFLETQSNTHGKANKSQLADLVYTSALVFSPPDSLIKNLFTHEEPRWIVTKPNVDDEGWIPGVQTLKGHGEQVYSMVFSPDGVWLASVSVDGTVQIWNLETGHCQQTLHVHRDSVYSVAFLPNSNTLIISGMEDNSIQVWDTVTNQMLQTLKGHGDTIRAIEFSPSNNDLLASGSWDHTVRIWDLATSSCLQTLQGHDGDVCTIAFSPDGVRLASGSSDRTIKVWDPVNGFCLHTLYRHNVASTAITFTPDGSKLVSALSNDGVAIWDLATGQCLHTVFVGTPLRKLTFDVTGSFLHTDRGSSDPPS</sequence>
<dbReference type="PRINTS" id="PR00320">
    <property type="entry name" value="GPROTEINBRPT"/>
</dbReference>
<dbReference type="InterPro" id="IPR001680">
    <property type="entry name" value="WD40_rpt"/>
</dbReference>
<evidence type="ECO:0000256" key="1">
    <source>
        <dbReference type="ARBA" id="ARBA00022574"/>
    </source>
</evidence>
<dbReference type="Pfam" id="PF24883">
    <property type="entry name" value="NPHP3_N"/>
    <property type="match status" value="1"/>
</dbReference>
<feature type="repeat" description="WD" evidence="3">
    <location>
        <begin position="608"/>
        <end position="650"/>
    </location>
</feature>
<dbReference type="CDD" id="cd00200">
    <property type="entry name" value="WD40"/>
    <property type="match status" value="1"/>
</dbReference>
<protein>
    <submittedName>
        <fullName evidence="6">Vegetative incompatibility protein HET-E-1</fullName>
    </submittedName>
</protein>
<dbReference type="EMBL" id="BLZH01000011">
    <property type="protein sequence ID" value="GFP58880.1"/>
    <property type="molecule type" value="Genomic_DNA"/>
</dbReference>
<feature type="repeat" description="WD" evidence="3">
    <location>
        <begin position="566"/>
        <end position="607"/>
    </location>
</feature>
<accession>A0A6V8R2V7</accession>
<evidence type="ECO:0000256" key="3">
    <source>
        <dbReference type="PROSITE-ProRule" id="PRU00221"/>
    </source>
</evidence>
<keyword evidence="1 3" id="KW-0853">WD repeat</keyword>
<dbReference type="InterPro" id="IPR007111">
    <property type="entry name" value="NACHT_NTPase"/>
</dbReference>
<feature type="region of interest" description="Disordered" evidence="4">
    <location>
        <begin position="1"/>
        <end position="26"/>
    </location>
</feature>
<evidence type="ECO:0000313" key="7">
    <source>
        <dbReference type="Proteomes" id="UP000517252"/>
    </source>
</evidence>
<dbReference type="InterPro" id="IPR015943">
    <property type="entry name" value="WD40/YVTN_repeat-like_dom_sf"/>
</dbReference>
<dbReference type="SMART" id="SM00320">
    <property type="entry name" value="WD40"/>
    <property type="match status" value="5"/>
</dbReference>